<name>A0A8C6MDM4_NOTFU</name>
<reference evidence="10" key="3">
    <citation type="submission" date="2025-09" db="UniProtKB">
        <authorList>
            <consortium name="Ensembl"/>
        </authorList>
    </citation>
    <scope>IDENTIFICATION</scope>
</reference>
<dbReference type="PANTHER" id="PTHR11438:SF3">
    <property type="entry name" value="PROENKEPHALIN-A"/>
    <property type="match status" value="1"/>
</dbReference>
<dbReference type="AlphaFoldDB" id="A0A8C6MDM4"/>
<reference evidence="10" key="2">
    <citation type="submission" date="2025-08" db="UniProtKB">
        <authorList>
            <consortium name="Ensembl"/>
        </authorList>
    </citation>
    <scope>IDENTIFICATION</scope>
</reference>
<keyword evidence="8" id="KW-0527">Neuropeptide</keyword>
<dbReference type="GO" id="GO:0007268">
    <property type="term" value="P:chemical synaptic transmission"/>
    <property type="evidence" value="ECO:0007669"/>
    <property type="project" value="TreeGrafter"/>
</dbReference>
<keyword evidence="6" id="KW-1015">Disulfide bond</keyword>
<dbReference type="InterPro" id="IPR006024">
    <property type="entry name" value="Opioid_neupept"/>
</dbReference>
<reference evidence="10" key="1">
    <citation type="submission" date="2014-08" db="EMBL/GenBank/DDBJ databases">
        <authorList>
            <person name="Senf B."/>
            <person name="Petzold A."/>
            <person name="Downie B.R."/>
            <person name="Koch P."/>
            <person name="Platzer M."/>
        </authorList>
    </citation>
    <scope>NUCLEOTIDE SEQUENCE [LARGE SCALE GENOMIC DNA]</scope>
    <source>
        <strain evidence="10">GRZ</strain>
    </source>
</reference>
<evidence type="ECO:0000256" key="9">
    <source>
        <dbReference type="SAM" id="Phobius"/>
    </source>
</evidence>
<evidence type="ECO:0000313" key="11">
    <source>
        <dbReference type="Proteomes" id="UP000694548"/>
    </source>
</evidence>
<dbReference type="GO" id="GO:0001515">
    <property type="term" value="F:opioid peptide activity"/>
    <property type="evidence" value="ECO:0007669"/>
    <property type="project" value="UniProtKB-KW"/>
</dbReference>
<keyword evidence="9" id="KW-0812">Transmembrane</keyword>
<proteinExistence type="inferred from homology"/>
<dbReference type="GeneTree" id="ENSGT00940000182346"/>
<feature type="transmembrane region" description="Helical" evidence="9">
    <location>
        <begin position="6"/>
        <end position="34"/>
    </location>
</feature>
<dbReference type="GO" id="GO:0043679">
    <property type="term" value="C:axon terminus"/>
    <property type="evidence" value="ECO:0007669"/>
    <property type="project" value="TreeGrafter"/>
</dbReference>
<gene>
    <name evidence="10" type="primary">LOC107383267</name>
</gene>
<keyword evidence="7" id="KW-0257">Endorphin</keyword>
<evidence type="ECO:0000256" key="1">
    <source>
        <dbReference type="ARBA" id="ARBA00004613"/>
    </source>
</evidence>
<dbReference type="GO" id="GO:0031628">
    <property type="term" value="F:opioid receptor binding"/>
    <property type="evidence" value="ECO:0007669"/>
    <property type="project" value="TreeGrafter"/>
</dbReference>
<dbReference type="GO" id="GO:0043025">
    <property type="term" value="C:neuronal cell body"/>
    <property type="evidence" value="ECO:0007669"/>
    <property type="project" value="TreeGrafter"/>
</dbReference>
<keyword evidence="9" id="KW-1133">Transmembrane helix</keyword>
<evidence type="ECO:0008006" key="12">
    <source>
        <dbReference type="Google" id="ProtNLM"/>
    </source>
</evidence>
<evidence type="ECO:0000256" key="3">
    <source>
        <dbReference type="ARBA" id="ARBA00022525"/>
    </source>
</evidence>
<protein>
    <recommendedName>
        <fullName evidence="12">Synenkephalin</fullName>
    </recommendedName>
</protein>
<dbReference type="PANTHER" id="PTHR11438">
    <property type="entry name" value="PROENKEPHALIN"/>
    <property type="match status" value="1"/>
</dbReference>
<dbReference type="GO" id="GO:0030425">
    <property type="term" value="C:dendrite"/>
    <property type="evidence" value="ECO:0007669"/>
    <property type="project" value="TreeGrafter"/>
</dbReference>
<keyword evidence="9" id="KW-0472">Membrane</keyword>
<evidence type="ECO:0000256" key="5">
    <source>
        <dbReference type="ARBA" id="ARBA00022901"/>
    </source>
</evidence>
<evidence type="ECO:0000256" key="4">
    <source>
        <dbReference type="ARBA" id="ARBA00022685"/>
    </source>
</evidence>
<dbReference type="GO" id="GO:0007600">
    <property type="term" value="P:sensory perception"/>
    <property type="evidence" value="ECO:0007669"/>
    <property type="project" value="TreeGrafter"/>
</dbReference>
<comment type="similarity">
    <text evidence="2">Belongs to the opioid neuropeptide precursor family.</text>
</comment>
<dbReference type="GO" id="GO:0005576">
    <property type="term" value="C:extracellular region"/>
    <property type="evidence" value="ECO:0007669"/>
    <property type="project" value="UniProtKB-SubCell"/>
</dbReference>
<keyword evidence="3" id="KW-0964">Secreted</keyword>
<dbReference type="GO" id="GO:0007218">
    <property type="term" value="P:neuropeptide signaling pathway"/>
    <property type="evidence" value="ECO:0007669"/>
    <property type="project" value="UniProtKB-KW"/>
</dbReference>
<dbReference type="Ensembl" id="ENSNFUT00015032861.1">
    <property type="protein sequence ID" value="ENSNFUP00015031441.1"/>
    <property type="gene ID" value="ENSNFUG00015015361.1"/>
</dbReference>
<keyword evidence="11" id="KW-1185">Reference proteome</keyword>
<evidence type="ECO:0000256" key="6">
    <source>
        <dbReference type="ARBA" id="ARBA00023157"/>
    </source>
</evidence>
<evidence type="ECO:0000256" key="7">
    <source>
        <dbReference type="ARBA" id="ARBA00023205"/>
    </source>
</evidence>
<comment type="subcellular location">
    <subcellularLocation>
        <location evidence="1">Secreted</location>
    </subcellularLocation>
</comment>
<dbReference type="GO" id="GO:0005886">
    <property type="term" value="C:plasma membrane"/>
    <property type="evidence" value="ECO:0007669"/>
    <property type="project" value="TreeGrafter"/>
</dbReference>
<accession>A0A8C6MDM4</accession>
<dbReference type="Proteomes" id="UP000694548">
    <property type="component" value="Chromosome sgr09"/>
</dbReference>
<evidence type="ECO:0000256" key="2">
    <source>
        <dbReference type="ARBA" id="ARBA00008543"/>
    </source>
</evidence>
<sequence length="286" mass="32221">MMMMMMMMMIIVIIIIIIIVVVVVVVVVMVCSMFRPQSMAVFPRSRCWWVLVLVLGSCVSLEFGDDNRAERALCASCLQGKQTGFSTLKCSLKCRRALDSHRPHMCQNLLFEEDNSLSLDADPHQQLEQEAVGALMPSDDDATSPEHQLVKKYGGFMKRYGGFISRRSSPQKVIKDMKNLDEEENIRFNILKLLTAAKHDGNIEETNGEEIVKRSEDPIHHSEEEMAPGNLLEGVLSRGLKKRYGGFMRRVGRPEWLVNGSKSGGELKRSCENGSGLQKRYGGFMD</sequence>
<evidence type="ECO:0000313" key="10">
    <source>
        <dbReference type="Ensembl" id="ENSNFUP00015031441.1"/>
    </source>
</evidence>
<organism evidence="10 11">
    <name type="scientific">Nothobranchius furzeri</name>
    <name type="common">Turquoise killifish</name>
    <dbReference type="NCBI Taxonomy" id="105023"/>
    <lineage>
        <taxon>Eukaryota</taxon>
        <taxon>Metazoa</taxon>
        <taxon>Chordata</taxon>
        <taxon>Craniata</taxon>
        <taxon>Vertebrata</taxon>
        <taxon>Euteleostomi</taxon>
        <taxon>Actinopterygii</taxon>
        <taxon>Neopterygii</taxon>
        <taxon>Teleostei</taxon>
        <taxon>Neoteleostei</taxon>
        <taxon>Acanthomorphata</taxon>
        <taxon>Ovalentaria</taxon>
        <taxon>Atherinomorphae</taxon>
        <taxon>Cyprinodontiformes</taxon>
        <taxon>Nothobranchiidae</taxon>
        <taxon>Nothobranchius</taxon>
    </lineage>
</organism>
<keyword evidence="5" id="KW-0555">Opioid peptide</keyword>
<evidence type="ECO:0000256" key="8">
    <source>
        <dbReference type="ARBA" id="ARBA00023320"/>
    </source>
</evidence>
<keyword evidence="4" id="KW-0165">Cleavage on pair of basic residues</keyword>